<dbReference type="InterPro" id="IPR050072">
    <property type="entry name" value="Peptidase_M20A"/>
</dbReference>
<dbReference type="Proteomes" id="UP000006860">
    <property type="component" value="Chromosome"/>
</dbReference>
<dbReference type="Pfam" id="PF07687">
    <property type="entry name" value="M20_dimer"/>
    <property type="match status" value="1"/>
</dbReference>
<comment type="cofactor">
    <cofactor evidence="1">
        <name>Zn(2+)</name>
        <dbReference type="ChEBI" id="CHEBI:29105"/>
    </cofactor>
</comment>
<dbReference type="InterPro" id="IPR001261">
    <property type="entry name" value="ArgE/DapE_CS"/>
</dbReference>
<dbReference type="OrthoDB" id="9792335at2"/>
<evidence type="ECO:0000313" key="8">
    <source>
        <dbReference type="Proteomes" id="UP000006860"/>
    </source>
</evidence>
<keyword evidence="3 7" id="KW-0378">Hydrolase</keyword>
<keyword evidence="5" id="KW-0170">Cobalt</keyword>
<keyword evidence="8" id="KW-1185">Reference proteome</keyword>
<dbReference type="RefSeq" id="WP_013628442.1">
    <property type="nucleotide sequence ID" value="NC_015174.1"/>
</dbReference>
<dbReference type="EMBL" id="CP002546">
    <property type="protein sequence ID" value="ADY59717.1"/>
    <property type="molecule type" value="Genomic_DNA"/>
</dbReference>
<dbReference type="STRING" id="756272.Plabr_2114"/>
<evidence type="ECO:0000256" key="3">
    <source>
        <dbReference type="ARBA" id="ARBA00022801"/>
    </source>
</evidence>
<dbReference type="PROSITE" id="PS00759">
    <property type="entry name" value="ARGE_DAPE_CPG2_2"/>
    <property type="match status" value="1"/>
</dbReference>
<dbReference type="PANTHER" id="PTHR43808:SF31">
    <property type="entry name" value="N-ACETYL-L-CITRULLINE DEACETYLASE"/>
    <property type="match status" value="1"/>
</dbReference>
<dbReference type="InterPro" id="IPR036264">
    <property type="entry name" value="Bact_exopeptidase_dim_dom"/>
</dbReference>
<dbReference type="PANTHER" id="PTHR43808">
    <property type="entry name" value="ACETYLORNITHINE DEACETYLASE"/>
    <property type="match status" value="1"/>
</dbReference>
<dbReference type="EC" id="3.5.1.16" evidence="7"/>
<evidence type="ECO:0000259" key="6">
    <source>
        <dbReference type="Pfam" id="PF07687"/>
    </source>
</evidence>
<dbReference type="KEGG" id="pbs:Plabr_2114"/>
<dbReference type="InterPro" id="IPR011650">
    <property type="entry name" value="Peptidase_M20_dimer"/>
</dbReference>
<gene>
    <name evidence="7" type="ordered locus">Plabr_2114</name>
</gene>
<keyword evidence="4" id="KW-0862">Zinc</keyword>
<dbReference type="AlphaFoldDB" id="F0SJE2"/>
<evidence type="ECO:0000256" key="5">
    <source>
        <dbReference type="ARBA" id="ARBA00023285"/>
    </source>
</evidence>
<dbReference type="Gene3D" id="3.40.630.10">
    <property type="entry name" value="Zn peptidases"/>
    <property type="match status" value="1"/>
</dbReference>
<evidence type="ECO:0000256" key="4">
    <source>
        <dbReference type="ARBA" id="ARBA00022833"/>
    </source>
</evidence>
<sequence length="379" mass="41086">MASARAIELLRDLVAFPSVSSVSNSAITDYIGDVLKPLPLRSERLNYLDENREVKSNILATSGNPGDSGGLLYCAHSDVVPVDRWEFPDAGPFELHESGGKLFGRGSCDMKGSLACFLAAMESIPASDWKRPVSVLVTSDEEVGYVGADHVVKQSEVYRQLCEQQPLTVIGEPTSLSVVHAHKGVYVLHAVSHGVAGHSSTDAGLNSNLAMIPFLQEMAAIYDETRNAPEWQNDEFSPPTISWNIGVNDFTYASNITPERTLCTVCFRPMPGQDADSLVQRARNKADELGLEFEVHQSAAPLYVKADADHITAMAELTASKPHTVAYGTDGARLTALQNLVVCGPGNIAQAHTVDEFISLEQIEKGVALYARLIRHFCC</sequence>
<feature type="domain" description="Peptidase M20 dimerisation" evidence="6">
    <location>
        <begin position="181"/>
        <end position="291"/>
    </location>
</feature>
<evidence type="ECO:0000256" key="2">
    <source>
        <dbReference type="ARBA" id="ARBA00022723"/>
    </source>
</evidence>
<dbReference type="InterPro" id="IPR002933">
    <property type="entry name" value="Peptidase_M20"/>
</dbReference>
<dbReference type="SUPFAM" id="SSF55031">
    <property type="entry name" value="Bacterial exopeptidase dimerisation domain"/>
    <property type="match status" value="1"/>
</dbReference>
<evidence type="ECO:0000256" key="1">
    <source>
        <dbReference type="ARBA" id="ARBA00001947"/>
    </source>
</evidence>
<evidence type="ECO:0000313" key="7">
    <source>
        <dbReference type="EMBL" id="ADY59717.1"/>
    </source>
</evidence>
<keyword evidence="2" id="KW-0479">Metal-binding</keyword>
<name>F0SJE2_RUBBR</name>
<dbReference type="GO" id="GO:0008777">
    <property type="term" value="F:acetylornithine deacetylase activity"/>
    <property type="evidence" value="ECO:0007669"/>
    <property type="project" value="UniProtKB-EC"/>
</dbReference>
<dbReference type="GO" id="GO:0046872">
    <property type="term" value="F:metal ion binding"/>
    <property type="evidence" value="ECO:0007669"/>
    <property type="project" value="UniProtKB-KW"/>
</dbReference>
<organism evidence="7 8">
    <name type="scientific">Rubinisphaera brasiliensis (strain ATCC 49424 / DSM 5305 / JCM 21570 / IAM 15109 / NBRC 103401 / IFAM 1448)</name>
    <name type="common">Planctomyces brasiliensis</name>
    <dbReference type="NCBI Taxonomy" id="756272"/>
    <lineage>
        <taxon>Bacteria</taxon>
        <taxon>Pseudomonadati</taxon>
        <taxon>Planctomycetota</taxon>
        <taxon>Planctomycetia</taxon>
        <taxon>Planctomycetales</taxon>
        <taxon>Planctomycetaceae</taxon>
        <taxon>Rubinisphaera</taxon>
    </lineage>
</organism>
<dbReference type="eggNOG" id="COG0624">
    <property type="taxonomic scope" value="Bacteria"/>
</dbReference>
<dbReference type="Gene3D" id="3.30.70.360">
    <property type="match status" value="1"/>
</dbReference>
<dbReference type="SUPFAM" id="SSF53187">
    <property type="entry name" value="Zn-dependent exopeptidases"/>
    <property type="match status" value="1"/>
</dbReference>
<dbReference type="GO" id="GO:0006526">
    <property type="term" value="P:L-arginine biosynthetic process"/>
    <property type="evidence" value="ECO:0007669"/>
    <property type="project" value="TreeGrafter"/>
</dbReference>
<reference evidence="8" key="1">
    <citation type="submission" date="2011-02" db="EMBL/GenBank/DDBJ databases">
        <title>The complete genome of Planctomyces brasiliensis DSM 5305.</title>
        <authorList>
            <person name="Lucas S."/>
            <person name="Copeland A."/>
            <person name="Lapidus A."/>
            <person name="Bruce D."/>
            <person name="Goodwin L."/>
            <person name="Pitluck S."/>
            <person name="Kyrpides N."/>
            <person name="Mavromatis K."/>
            <person name="Pagani I."/>
            <person name="Ivanova N."/>
            <person name="Ovchinnikova G."/>
            <person name="Lu M."/>
            <person name="Detter J.C."/>
            <person name="Han C."/>
            <person name="Land M."/>
            <person name="Hauser L."/>
            <person name="Markowitz V."/>
            <person name="Cheng J.-F."/>
            <person name="Hugenholtz P."/>
            <person name="Woyke T."/>
            <person name="Wu D."/>
            <person name="Tindall B."/>
            <person name="Pomrenke H.G."/>
            <person name="Brambilla E."/>
            <person name="Klenk H.-P."/>
            <person name="Eisen J.A."/>
        </authorList>
    </citation>
    <scope>NUCLEOTIDE SEQUENCE [LARGE SCALE GENOMIC DNA]</scope>
    <source>
        <strain evidence="8">ATCC 49424 / DSM 5305 / JCM 21570 / IAM 15109 / NBRC 103401 / IFAM 1448</strain>
    </source>
</reference>
<dbReference type="HOGENOM" id="CLU_021802_2_4_0"/>
<protein>
    <submittedName>
        <fullName evidence="7">Acetylornithine deacetylase</fullName>
        <ecNumber evidence="7">3.5.1.16</ecNumber>
    </submittedName>
</protein>
<dbReference type="CDD" id="cd03894">
    <property type="entry name" value="M20_ArgE"/>
    <property type="match status" value="1"/>
</dbReference>
<accession>F0SJE2</accession>
<dbReference type="Pfam" id="PF01546">
    <property type="entry name" value="Peptidase_M20"/>
    <property type="match status" value="1"/>
</dbReference>
<proteinExistence type="predicted"/>